<sequence length="349" mass="40815">MKHLFKVLFVGETGVGKSTLINVLTNYFRNGNPDNIKIAVKSQHLDVTEKDLEHSSSEFNVNDQASSQTSGCFHYDFEHPEHHKYKYRFIDSPGLSDTKDQDQRNLELIAEKAIEEKYLNAIVFVLNGTQSRYSELEISYQIIDSFLNAIKDNEFKSTEDFQKIAELQRDLNAQILKAVCEISKINGAIFQLLNTRYKRANNEDMLRRSENYTRMKVIEFNECVRTPHKNIICMNHLDTICHENCPNCHDLQKYKIGKRRQNYEEVITELKDQYEELLSNSFELKTKEKKIISDLEFFVNGIESHYNSIKHDIESLKLMSKLNFDKTLRSTFNKLRTTAENITDKNLKT</sequence>
<dbReference type="InterPro" id="IPR027417">
    <property type="entry name" value="P-loop_NTPase"/>
</dbReference>
<dbReference type="AlphaFoldDB" id="A0A397VWA9"/>
<dbReference type="PANTHER" id="PTHR32046">
    <property type="entry name" value="G DOMAIN-CONTAINING PROTEIN"/>
    <property type="match status" value="1"/>
</dbReference>
<dbReference type="InterPro" id="IPR025662">
    <property type="entry name" value="Sigma_54_int_dom_ATP-bd_1"/>
</dbReference>
<dbReference type="GO" id="GO:0005525">
    <property type="term" value="F:GTP binding"/>
    <property type="evidence" value="ECO:0007669"/>
    <property type="project" value="InterPro"/>
</dbReference>
<dbReference type="InterPro" id="IPR006073">
    <property type="entry name" value="GTP-bd"/>
</dbReference>
<protein>
    <submittedName>
        <fullName evidence="3">P-loop containing nucleoside triphosphate hydrolase protein</fullName>
    </submittedName>
</protein>
<keyword evidence="4" id="KW-1185">Reference proteome</keyword>
<feature type="coiled-coil region" evidence="1">
    <location>
        <begin position="260"/>
        <end position="287"/>
    </location>
</feature>
<proteinExistence type="predicted"/>
<keyword evidence="3" id="KW-0378">Hydrolase</keyword>
<name>A0A397VWA9_9GLOM</name>
<dbReference type="Gene3D" id="3.40.50.300">
    <property type="entry name" value="P-loop containing nucleotide triphosphate hydrolases"/>
    <property type="match status" value="1"/>
</dbReference>
<evidence type="ECO:0000256" key="1">
    <source>
        <dbReference type="SAM" id="Coils"/>
    </source>
</evidence>
<reference evidence="3 4" key="1">
    <citation type="submission" date="2018-06" db="EMBL/GenBank/DDBJ databases">
        <title>Comparative genomics reveals the genomic features of Rhizophagus irregularis, R. cerebriforme, R. diaphanum and Gigaspora rosea, and their symbiotic lifestyle signature.</title>
        <authorList>
            <person name="Morin E."/>
            <person name="San Clemente H."/>
            <person name="Chen E.C.H."/>
            <person name="De La Providencia I."/>
            <person name="Hainaut M."/>
            <person name="Kuo A."/>
            <person name="Kohler A."/>
            <person name="Murat C."/>
            <person name="Tang N."/>
            <person name="Roy S."/>
            <person name="Loubradou J."/>
            <person name="Henrissat B."/>
            <person name="Grigoriev I.V."/>
            <person name="Corradi N."/>
            <person name="Roux C."/>
            <person name="Martin F.M."/>
        </authorList>
    </citation>
    <scope>NUCLEOTIDE SEQUENCE [LARGE SCALE GENOMIC DNA]</scope>
    <source>
        <strain evidence="3 4">DAOM 194757</strain>
    </source>
</reference>
<accession>A0A397VWA9</accession>
<dbReference type="GO" id="GO:0016787">
    <property type="term" value="F:hydrolase activity"/>
    <property type="evidence" value="ECO:0007669"/>
    <property type="project" value="UniProtKB-KW"/>
</dbReference>
<organism evidence="3 4">
    <name type="scientific">Gigaspora rosea</name>
    <dbReference type="NCBI Taxonomy" id="44941"/>
    <lineage>
        <taxon>Eukaryota</taxon>
        <taxon>Fungi</taxon>
        <taxon>Fungi incertae sedis</taxon>
        <taxon>Mucoromycota</taxon>
        <taxon>Glomeromycotina</taxon>
        <taxon>Glomeromycetes</taxon>
        <taxon>Diversisporales</taxon>
        <taxon>Gigasporaceae</taxon>
        <taxon>Gigaspora</taxon>
    </lineage>
</organism>
<dbReference type="Proteomes" id="UP000266673">
    <property type="component" value="Unassembled WGS sequence"/>
</dbReference>
<keyword evidence="1" id="KW-0175">Coiled coil</keyword>
<dbReference type="SUPFAM" id="SSF52540">
    <property type="entry name" value="P-loop containing nucleoside triphosphate hydrolases"/>
    <property type="match status" value="1"/>
</dbReference>
<dbReference type="PROSITE" id="PS00675">
    <property type="entry name" value="SIGMA54_INTERACT_1"/>
    <property type="match status" value="1"/>
</dbReference>
<evidence type="ECO:0000259" key="2">
    <source>
        <dbReference type="Pfam" id="PF01926"/>
    </source>
</evidence>
<dbReference type="OrthoDB" id="2386367at2759"/>
<feature type="domain" description="G" evidence="2">
    <location>
        <begin position="6"/>
        <end position="136"/>
    </location>
</feature>
<dbReference type="EMBL" id="QKWP01000168">
    <property type="protein sequence ID" value="RIB25597.1"/>
    <property type="molecule type" value="Genomic_DNA"/>
</dbReference>
<comment type="caution">
    <text evidence="3">The sequence shown here is derived from an EMBL/GenBank/DDBJ whole genome shotgun (WGS) entry which is preliminary data.</text>
</comment>
<dbReference type="Pfam" id="PF01926">
    <property type="entry name" value="MMR_HSR1"/>
    <property type="match status" value="1"/>
</dbReference>
<gene>
    <name evidence="3" type="ORF">C2G38_2165511</name>
</gene>
<evidence type="ECO:0000313" key="3">
    <source>
        <dbReference type="EMBL" id="RIB25597.1"/>
    </source>
</evidence>
<dbReference type="CDD" id="cd00882">
    <property type="entry name" value="Ras_like_GTPase"/>
    <property type="match status" value="1"/>
</dbReference>
<evidence type="ECO:0000313" key="4">
    <source>
        <dbReference type="Proteomes" id="UP000266673"/>
    </source>
</evidence>